<dbReference type="GO" id="GO:0031146">
    <property type="term" value="P:SCF-dependent proteasomal ubiquitin-dependent protein catabolic process"/>
    <property type="evidence" value="ECO:0007669"/>
    <property type="project" value="TreeGrafter"/>
</dbReference>
<comment type="caution">
    <text evidence="2">The sequence shown here is derived from an EMBL/GenBank/DDBJ whole genome shotgun (WGS) entry which is preliminary data.</text>
</comment>
<dbReference type="Proteomes" id="UP001233999">
    <property type="component" value="Unassembled WGS sequence"/>
</dbReference>
<dbReference type="SMART" id="SM00367">
    <property type="entry name" value="LRR_CC"/>
    <property type="match status" value="6"/>
</dbReference>
<accession>A0AAD7Z5Z1</accession>
<gene>
    <name evidence="2" type="ORF">L9F63_008278</name>
</gene>
<dbReference type="InterPro" id="IPR032675">
    <property type="entry name" value="LRR_dom_sf"/>
</dbReference>
<dbReference type="PANTHER" id="PTHR13318">
    <property type="entry name" value="PARTNER OF PAIRED, ISOFORM B-RELATED"/>
    <property type="match status" value="1"/>
</dbReference>
<dbReference type="EMBL" id="JASPKZ010010279">
    <property type="protein sequence ID" value="KAJ9574539.1"/>
    <property type="molecule type" value="Genomic_DNA"/>
</dbReference>
<protein>
    <recommendedName>
        <fullName evidence="1">F-box/LRR-repeat protein 15-like leucin rich repeat domain-containing protein</fullName>
    </recommendedName>
</protein>
<dbReference type="SUPFAM" id="SSF52047">
    <property type="entry name" value="RNI-like"/>
    <property type="match status" value="1"/>
</dbReference>
<dbReference type="GO" id="GO:0019005">
    <property type="term" value="C:SCF ubiquitin ligase complex"/>
    <property type="evidence" value="ECO:0007669"/>
    <property type="project" value="TreeGrafter"/>
</dbReference>
<keyword evidence="3" id="KW-1185">Reference proteome</keyword>
<dbReference type="InterPro" id="IPR006553">
    <property type="entry name" value="Leu-rich_rpt_Cys-con_subtyp"/>
</dbReference>
<organism evidence="2 3">
    <name type="scientific">Diploptera punctata</name>
    <name type="common">Pacific beetle cockroach</name>
    <dbReference type="NCBI Taxonomy" id="6984"/>
    <lineage>
        <taxon>Eukaryota</taxon>
        <taxon>Metazoa</taxon>
        <taxon>Ecdysozoa</taxon>
        <taxon>Arthropoda</taxon>
        <taxon>Hexapoda</taxon>
        <taxon>Insecta</taxon>
        <taxon>Pterygota</taxon>
        <taxon>Neoptera</taxon>
        <taxon>Polyneoptera</taxon>
        <taxon>Dictyoptera</taxon>
        <taxon>Blattodea</taxon>
        <taxon>Blaberoidea</taxon>
        <taxon>Blaberidae</taxon>
        <taxon>Diplopterinae</taxon>
        <taxon>Diploptera</taxon>
    </lineage>
</organism>
<reference evidence="2" key="1">
    <citation type="journal article" date="2023" name="IScience">
        <title>Live-bearing cockroach genome reveals convergent evolutionary mechanisms linked to viviparity in insects and beyond.</title>
        <authorList>
            <person name="Fouks B."/>
            <person name="Harrison M.C."/>
            <person name="Mikhailova A.A."/>
            <person name="Marchal E."/>
            <person name="English S."/>
            <person name="Carruthers M."/>
            <person name="Jennings E.C."/>
            <person name="Chiamaka E.L."/>
            <person name="Frigard R.A."/>
            <person name="Pippel M."/>
            <person name="Attardo G.M."/>
            <person name="Benoit J.B."/>
            <person name="Bornberg-Bauer E."/>
            <person name="Tobe S.S."/>
        </authorList>
    </citation>
    <scope>NUCLEOTIDE SEQUENCE</scope>
    <source>
        <strain evidence="2">Stay&amp;Tobe</strain>
    </source>
</reference>
<evidence type="ECO:0000259" key="1">
    <source>
        <dbReference type="Pfam" id="PF25372"/>
    </source>
</evidence>
<feature type="non-terminal residue" evidence="2">
    <location>
        <position position="285"/>
    </location>
</feature>
<reference evidence="2" key="2">
    <citation type="submission" date="2023-05" db="EMBL/GenBank/DDBJ databases">
        <authorList>
            <person name="Fouks B."/>
        </authorList>
    </citation>
    <scope>NUCLEOTIDE SEQUENCE</scope>
    <source>
        <strain evidence="2">Stay&amp;Tobe</strain>
        <tissue evidence="2">Testes</tissue>
    </source>
</reference>
<evidence type="ECO:0000313" key="2">
    <source>
        <dbReference type="EMBL" id="KAJ9574539.1"/>
    </source>
</evidence>
<dbReference type="PANTHER" id="PTHR13318:SF95">
    <property type="entry name" value="F-BOX PROTEIN YLR352W"/>
    <property type="match status" value="1"/>
</dbReference>
<dbReference type="InterPro" id="IPR057207">
    <property type="entry name" value="FBXL15_LRR"/>
</dbReference>
<evidence type="ECO:0000313" key="3">
    <source>
        <dbReference type="Proteomes" id="UP001233999"/>
    </source>
</evidence>
<dbReference type="Gene3D" id="3.80.10.10">
    <property type="entry name" value="Ribonuclease Inhibitor"/>
    <property type="match status" value="2"/>
</dbReference>
<dbReference type="Pfam" id="PF25372">
    <property type="entry name" value="DUF7885"/>
    <property type="match status" value="1"/>
</dbReference>
<proteinExistence type="predicted"/>
<sequence length="285" mass="32562">HLSIHSIKEIAENCTRLEELSLQGISGICDEDLKHVIRKVGAQLTRLILDGNLLTDKSFCFLKHCTRLQVLDMTCCRRMTDRGLLEGIGALQKLRLLKLQLGLKLTTRAFSTFLNRPAMACIIYLHLYCCPQLDDYGLEGIANRCVNLRTLYLNSCYKVTDAGILKLICNCKKLQILELIEIGGITGTGCLDLIPTHLPLLKKLNSFLCRHVPDELLLKLASVMPQLEVINHNGYRVPVLKEEQFRSRIHREYNHLYSYIDGDILQSFEENLTEQCRSSRFQITM</sequence>
<name>A0AAD7Z5Z1_DIPPU</name>
<feature type="domain" description="F-box/LRR-repeat protein 15-like leucin rich repeat" evidence="1">
    <location>
        <begin position="13"/>
        <end position="138"/>
    </location>
</feature>
<dbReference type="AlphaFoldDB" id="A0AAD7Z5Z1"/>